<dbReference type="InterPro" id="IPR006553">
    <property type="entry name" value="Leu-rich_rpt_Cys-con_subtyp"/>
</dbReference>
<dbReference type="SUPFAM" id="SSF52047">
    <property type="entry name" value="RNI-like"/>
    <property type="match status" value="1"/>
</dbReference>
<evidence type="ECO:0000313" key="7">
    <source>
        <dbReference type="Proteomes" id="UP000241769"/>
    </source>
</evidence>
<dbReference type="SMART" id="SM00368">
    <property type="entry name" value="LRR_RI"/>
    <property type="match status" value="2"/>
</dbReference>
<dbReference type="InterPro" id="IPR001789">
    <property type="entry name" value="Sig_transdc_resp-reg_receiver"/>
</dbReference>
<dbReference type="InterPro" id="IPR032675">
    <property type="entry name" value="LRR_dom_sf"/>
</dbReference>
<dbReference type="InterPro" id="IPR011006">
    <property type="entry name" value="CheY-like_superfamily"/>
</dbReference>
<dbReference type="Proteomes" id="UP000241769">
    <property type="component" value="Unassembled WGS sequence"/>
</dbReference>
<keyword evidence="2" id="KW-0902">Two-component regulatory system</keyword>
<keyword evidence="7" id="KW-1185">Reference proteome</keyword>
<dbReference type="InterPro" id="IPR001611">
    <property type="entry name" value="Leu-rich_rpt"/>
</dbReference>
<feature type="region of interest" description="Disordered" evidence="4">
    <location>
        <begin position="1"/>
        <end position="35"/>
    </location>
</feature>
<keyword evidence="1 3" id="KW-0597">Phosphoprotein</keyword>
<dbReference type="STRING" id="1890364.A0A2P6NI09"/>
<evidence type="ECO:0000256" key="1">
    <source>
        <dbReference type="ARBA" id="ARBA00022553"/>
    </source>
</evidence>
<reference evidence="6 7" key="1">
    <citation type="journal article" date="2018" name="Genome Biol. Evol.">
        <title>Multiple Roots of Fruiting Body Formation in Amoebozoa.</title>
        <authorList>
            <person name="Hillmann F."/>
            <person name="Forbes G."/>
            <person name="Novohradska S."/>
            <person name="Ferling I."/>
            <person name="Riege K."/>
            <person name="Groth M."/>
            <person name="Westermann M."/>
            <person name="Marz M."/>
            <person name="Spaller T."/>
            <person name="Winckler T."/>
            <person name="Schaap P."/>
            <person name="Glockner G."/>
        </authorList>
    </citation>
    <scope>NUCLEOTIDE SEQUENCE [LARGE SCALE GENOMIC DNA]</scope>
    <source>
        <strain evidence="6 7">Jena</strain>
    </source>
</reference>
<dbReference type="Pfam" id="PF13855">
    <property type="entry name" value="LRR_8"/>
    <property type="match status" value="1"/>
</dbReference>
<feature type="modified residue" description="4-aspartylphosphate" evidence="3">
    <location>
        <position position="331"/>
    </location>
</feature>
<evidence type="ECO:0000256" key="3">
    <source>
        <dbReference type="PROSITE-ProRule" id="PRU00169"/>
    </source>
</evidence>
<dbReference type="Gene3D" id="3.80.10.10">
    <property type="entry name" value="Ribonuclease Inhibitor"/>
    <property type="match status" value="2"/>
</dbReference>
<dbReference type="PROSITE" id="PS50110">
    <property type="entry name" value="RESPONSE_REGULATORY"/>
    <property type="match status" value="1"/>
</dbReference>
<name>A0A2P6NI09_9EUKA</name>
<proteinExistence type="predicted"/>
<feature type="compositionally biased region" description="Basic and acidic residues" evidence="4">
    <location>
        <begin position="1"/>
        <end position="11"/>
    </location>
</feature>
<sequence length="413" mass="46510">MADIIRHPRPEAEDEPAAKRPATQNNAVTNGNTEKPTQTYTLKDWALYTVLRTMPGARYWHLLPELLRSRLPGLFKEPFFQYGIRTLNLAECPSLTDDEVRCVSTLKHLDDLDLSYDDHLNTYRLHYLNALPNLKTLRLNHCRQFAAGLMYMNSVNLTMLDIAFCEIEDPIMFTICRMTALENLNLGCNRLTDEGCVMLASLPNLKHLSLTMNPLITDKTLQALTPLKKLENLNLNFCKLVTSNGIEQLSIALSVAKGGSLKQLDMVGCDRALTDAKVRPLILLAEDSKVQARMIGMVLQRYNFDVQVAADGEMALEMFRANPRYDLILMDVAMPVMDGISCMKQIREYEAQHNLKRTPIIIQTADPRDSQKAVCIEAGCDEFLPKPLDKSAISLAKQLMEAKGTPTNHTSRV</sequence>
<dbReference type="PANTHER" id="PTHR45339">
    <property type="entry name" value="HYBRID SIGNAL TRANSDUCTION HISTIDINE KINASE J"/>
    <property type="match status" value="1"/>
</dbReference>
<feature type="domain" description="Response regulatory" evidence="5">
    <location>
        <begin position="281"/>
        <end position="401"/>
    </location>
</feature>
<dbReference type="Pfam" id="PF13516">
    <property type="entry name" value="LRR_6"/>
    <property type="match status" value="1"/>
</dbReference>
<dbReference type="SUPFAM" id="SSF52172">
    <property type="entry name" value="CheY-like"/>
    <property type="match status" value="1"/>
</dbReference>
<dbReference type="OrthoDB" id="19824at2759"/>
<evidence type="ECO:0000256" key="4">
    <source>
        <dbReference type="SAM" id="MobiDB-lite"/>
    </source>
</evidence>
<feature type="compositionally biased region" description="Polar residues" evidence="4">
    <location>
        <begin position="22"/>
        <end position="35"/>
    </location>
</feature>
<dbReference type="Pfam" id="PF00072">
    <property type="entry name" value="Response_reg"/>
    <property type="match status" value="1"/>
</dbReference>
<evidence type="ECO:0000256" key="2">
    <source>
        <dbReference type="ARBA" id="ARBA00023012"/>
    </source>
</evidence>
<dbReference type="EMBL" id="MDYQ01000080">
    <property type="protein sequence ID" value="PRP83572.1"/>
    <property type="molecule type" value="Genomic_DNA"/>
</dbReference>
<dbReference type="GO" id="GO:0000160">
    <property type="term" value="P:phosphorelay signal transduction system"/>
    <property type="evidence" value="ECO:0007669"/>
    <property type="project" value="UniProtKB-KW"/>
</dbReference>
<dbReference type="Gene3D" id="3.40.50.2300">
    <property type="match status" value="1"/>
</dbReference>
<evidence type="ECO:0000313" key="6">
    <source>
        <dbReference type="EMBL" id="PRP83572.1"/>
    </source>
</evidence>
<comment type="caution">
    <text evidence="6">The sequence shown here is derived from an EMBL/GenBank/DDBJ whole genome shotgun (WGS) entry which is preliminary data.</text>
</comment>
<gene>
    <name evidence="6" type="ORF">PROFUN_09121</name>
</gene>
<dbReference type="InParanoid" id="A0A2P6NI09"/>
<dbReference type="AlphaFoldDB" id="A0A2P6NI09"/>
<dbReference type="SMART" id="SM00367">
    <property type="entry name" value="LRR_CC"/>
    <property type="match status" value="5"/>
</dbReference>
<protein>
    <recommendedName>
        <fullName evidence="5">Response regulatory domain-containing protein</fullName>
    </recommendedName>
</protein>
<evidence type="ECO:0000259" key="5">
    <source>
        <dbReference type="PROSITE" id="PS50110"/>
    </source>
</evidence>
<dbReference type="PANTHER" id="PTHR45339:SF1">
    <property type="entry name" value="HYBRID SIGNAL TRANSDUCTION HISTIDINE KINASE J"/>
    <property type="match status" value="1"/>
</dbReference>
<dbReference type="SMART" id="SM00448">
    <property type="entry name" value="REC"/>
    <property type="match status" value="1"/>
</dbReference>
<accession>A0A2P6NI09</accession>
<organism evidence="6 7">
    <name type="scientific">Planoprotostelium fungivorum</name>
    <dbReference type="NCBI Taxonomy" id="1890364"/>
    <lineage>
        <taxon>Eukaryota</taxon>
        <taxon>Amoebozoa</taxon>
        <taxon>Evosea</taxon>
        <taxon>Variosea</taxon>
        <taxon>Cavosteliida</taxon>
        <taxon>Cavosteliaceae</taxon>
        <taxon>Planoprotostelium</taxon>
    </lineage>
</organism>
<dbReference type="CDD" id="cd17546">
    <property type="entry name" value="REC_hyHK_CKI1_RcsC-like"/>
    <property type="match status" value="1"/>
</dbReference>